<keyword evidence="1" id="KW-0812">Transmembrane</keyword>
<feature type="transmembrane region" description="Helical" evidence="1">
    <location>
        <begin position="148"/>
        <end position="164"/>
    </location>
</feature>
<dbReference type="GO" id="GO:0006508">
    <property type="term" value="P:proteolysis"/>
    <property type="evidence" value="ECO:0007669"/>
    <property type="project" value="UniProtKB-KW"/>
</dbReference>
<dbReference type="GO" id="GO:0008233">
    <property type="term" value="F:peptidase activity"/>
    <property type="evidence" value="ECO:0007669"/>
    <property type="project" value="UniProtKB-KW"/>
</dbReference>
<evidence type="ECO:0000259" key="2">
    <source>
        <dbReference type="Pfam" id="PF02517"/>
    </source>
</evidence>
<keyword evidence="4" id="KW-1185">Reference proteome</keyword>
<dbReference type="Pfam" id="PF02517">
    <property type="entry name" value="Rce1-like"/>
    <property type="match status" value="1"/>
</dbReference>
<keyword evidence="1" id="KW-0472">Membrane</keyword>
<protein>
    <submittedName>
        <fullName evidence="3">CAAX amino protease</fullName>
    </submittedName>
</protein>
<proteinExistence type="predicted"/>
<feature type="transmembrane region" description="Helical" evidence="1">
    <location>
        <begin position="20"/>
        <end position="39"/>
    </location>
</feature>
<reference evidence="4" key="1">
    <citation type="journal article" date="2019" name="Int. J. Syst. Evol. Microbiol.">
        <title>The Global Catalogue of Microorganisms (GCM) 10K type strain sequencing project: providing services to taxonomists for standard genome sequencing and annotation.</title>
        <authorList>
            <consortium name="The Broad Institute Genomics Platform"/>
            <consortium name="The Broad Institute Genome Sequencing Center for Infectious Disease"/>
            <person name="Wu L."/>
            <person name="Ma J."/>
        </authorList>
    </citation>
    <scope>NUCLEOTIDE SEQUENCE [LARGE SCALE GENOMIC DNA]</scope>
    <source>
        <strain evidence="4">CCM 7282</strain>
    </source>
</reference>
<evidence type="ECO:0000313" key="4">
    <source>
        <dbReference type="Proteomes" id="UP000619534"/>
    </source>
</evidence>
<feature type="transmembrane region" description="Helical" evidence="1">
    <location>
        <begin position="59"/>
        <end position="81"/>
    </location>
</feature>
<dbReference type="RefSeq" id="WP_062446440.1">
    <property type="nucleotide sequence ID" value="NZ_BMCJ01000003.1"/>
</dbReference>
<comment type="caution">
    <text evidence="3">The sequence shown here is derived from an EMBL/GenBank/DDBJ whole genome shotgun (WGS) entry which is preliminary data.</text>
</comment>
<name>A0ABQ1NY97_9BACI</name>
<feature type="transmembrane region" description="Helical" evidence="1">
    <location>
        <begin position="170"/>
        <end position="190"/>
    </location>
</feature>
<feature type="domain" description="CAAX prenyl protease 2/Lysostaphin resistance protein A-like" evidence="2">
    <location>
        <begin position="104"/>
        <end position="182"/>
    </location>
</feature>
<keyword evidence="3" id="KW-0378">Hydrolase</keyword>
<feature type="transmembrane region" description="Helical" evidence="1">
    <location>
        <begin position="125"/>
        <end position="141"/>
    </location>
</feature>
<keyword evidence="3" id="KW-0645">Protease</keyword>
<feature type="transmembrane region" description="Helical" evidence="1">
    <location>
        <begin position="101"/>
        <end position="119"/>
    </location>
</feature>
<sequence length="196" mass="22542">MKRPSQSDLIKTMSDKEITLHLMLTQAIILALSGIGSWLLFTSFWEGWRNQFTLSLFEIFVYGIVPGVIVVSIDLILMRFVPEKYYDDGGINVKVFKDRSLRGIIGITLLVAVSEELLFRGVLHAQFGYIIASTLFAVMHIRYLKKFVLLISVLFVSFFIGYMYEITGNLLTTITAHFVIDLLLALYIRYRMRQLL</sequence>
<dbReference type="EMBL" id="BMCJ01000003">
    <property type="protein sequence ID" value="GGC87057.1"/>
    <property type="molecule type" value="Genomic_DNA"/>
</dbReference>
<evidence type="ECO:0000256" key="1">
    <source>
        <dbReference type="SAM" id="Phobius"/>
    </source>
</evidence>
<evidence type="ECO:0000313" key="3">
    <source>
        <dbReference type="EMBL" id="GGC87057.1"/>
    </source>
</evidence>
<gene>
    <name evidence="3" type="ORF">GCM10007216_17150</name>
</gene>
<keyword evidence="1" id="KW-1133">Transmembrane helix</keyword>
<organism evidence="3 4">
    <name type="scientific">Thalassobacillus devorans</name>
    <dbReference type="NCBI Taxonomy" id="279813"/>
    <lineage>
        <taxon>Bacteria</taxon>
        <taxon>Bacillati</taxon>
        <taxon>Bacillota</taxon>
        <taxon>Bacilli</taxon>
        <taxon>Bacillales</taxon>
        <taxon>Bacillaceae</taxon>
        <taxon>Thalassobacillus</taxon>
    </lineage>
</organism>
<dbReference type="InterPro" id="IPR003675">
    <property type="entry name" value="Rce1/LyrA-like_dom"/>
</dbReference>
<dbReference type="Proteomes" id="UP000619534">
    <property type="component" value="Unassembled WGS sequence"/>
</dbReference>
<accession>A0ABQ1NY97</accession>